<dbReference type="PANTHER" id="PTHR37305">
    <property type="entry name" value="INTEGRAL MEMBRANE PROTEIN-RELATED"/>
    <property type="match status" value="1"/>
</dbReference>
<dbReference type="Proteomes" id="UP000292346">
    <property type="component" value="Unassembled WGS sequence"/>
</dbReference>
<accession>A0A4R0HS96</accession>
<keyword evidence="3" id="KW-1185">Reference proteome</keyword>
<name>A0A4R0HS96_9ACTN</name>
<dbReference type="PANTHER" id="PTHR37305:SF1">
    <property type="entry name" value="MEMBRANE PROTEIN"/>
    <property type="match status" value="1"/>
</dbReference>
<proteinExistence type="predicted"/>
<evidence type="ECO:0000313" key="2">
    <source>
        <dbReference type="EMBL" id="TCC12292.1"/>
    </source>
</evidence>
<keyword evidence="1" id="KW-0472">Membrane</keyword>
<protein>
    <recommendedName>
        <fullName evidence="4">ABC-2 type transport system permease protein</fullName>
    </recommendedName>
</protein>
<sequence>MSVIAVERIKLFSTRSPWWCMIVAAVLTVGFAALTTGFLKGAEEQQATIFITQPGAQLSQMVMMVMAALAVTTEYRFGTIRTSFQAVPQRAALLLGKTAVVAFLAGVIGLIASFGAWGIGTLFASNADLSINTGAEWRLLAGQGLVFSISAVFAVAVGILIRQSAGAIAILILWPLLVENLVNLIPKVGDDLARWAPFANGSSFLNQGQDFGLAGQGAGGSDFALSPWWALLYFAGWAAALMTIALVSASKRDA</sequence>
<keyword evidence="1" id="KW-0812">Transmembrane</keyword>
<feature type="transmembrane region" description="Helical" evidence="1">
    <location>
        <begin position="98"/>
        <end position="119"/>
    </location>
</feature>
<dbReference type="AlphaFoldDB" id="A0A4R0HS96"/>
<feature type="transmembrane region" description="Helical" evidence="1">
    <location>
        <begin position="228"/>
        <end position="249"/>
    </location>
</feature>
<evidence type="ECO:0000313" key="3">
    <source>
        <dbReference type="Proteomes" id="UP000292346"/>
    </source>
</evidence>
<dbReference type="EMBL" id="SJJZ01000001">
    <property type="protein sequence ID" value="TCC12292.1"/>
    <property type="molecule type" value="Genomic_DNA"/>
</dbReference>
<evidence type="ECO:0000256" key="1">
    <source>
        <dbReference type="SAM" id="Phobius"/>
    </source>
</evidence>
<feature type="transmembrane region" description="Helical" evidence="1">
    <location>
        <begin position="139"/>
        <end position="161"/>
    </location>
</feature>
<dbReference type="RefSeq" id="WP_131337559.1">
    <property type="nucleotide sequence ID" value="NZ_SJJZ01000001.1"/>
</dbReference>
<comment type="caution">
    <text evidence="2">The sequence shown here is derived from an EMBL/GenBank/DDBJ whole genome shotgun (WGS) entry which is preliminary data.</text>
</comment>
<dbReference type="OrthoDB" id="4336046at2"/>
<keyword evidence="1" id="KW-1133">Transmembrane helix</keyword>
<organism evidence="2 3">
    <name type="scientific">Kribbella soli</name>
    <dbReference type="NCBI Taxonomy" id="1124743"/>
    <lineage>
        <taxon>Bacteria</taxon>
        <taxon>Bacillati</taxon>
        <taxon>Actinomycetota</taxon>
        <taxon>Actinomycetes</taxon>
        <taxon>Propionibacteriales</taxon>
        <taxon>Kribbellaceae</taxon>
        <taxon>Kribbella</taxon>
    </lineage>
</organism>
<reference evidence="2 3" key="1">
    <citation type="submission" date="2019-02" db="EMBL/GenBank/DDBJ databases">
        <title>Kribbella capetownensis sp. nov. and Kribbella speibonae sp. nov., isolated from soil.</title>
        <authorList>
            <person name="Curtis S.M."/>
            <person name="Norton I."/>
            <person name="Everest G.J."/>
            <person name="Meyers P.R."/>
        </authorList>
    </citation>
    <scope>NUCLEOTIDE SEQUENCE [LARGE SCALE GENOMIC DNA]</scope>
    <source>
        <strain evidence="2 3">KCTC 29219</strain>
    </source>
</reference>
<evidence type="ECO:0008006" key="4">
    <source>
        <dbReference type="Google" id="ProtNLM"/>
    </source>
</evidence>
<feature type="transmembrane region" description="Helical" evidence="1">
    <location>
        <begin position="168"/>
        <end position="185"/>
    </location>
</feature>
<gene>
    <name evidence="2" type="ORF">E0H45_14115</name>
</gene>
<feature type="transmembrane region" description="Helical" evidence="1">
    <location>
        <begin position="58"/>
        <end position="77"/>
    </location>
</feature>
<feature type="transmembrane region" description="Helical" evidence="1">
    <location>
        <begin position="18"/>
        <end position="38"/>
    </location>
</feature>